<dbReference type="CDD" id="cd04458">
    <property type="entry name" value="CSP_CDS"/>
    <property type="match status" value="1"/>
</dbReference>
<dbReference type="InterPro" id="IPR019844">
    <property type="entry name" value="CSD_CS"/>
</dbReference>
<dbReference type="PIRSF" id="PIRSF002599">
    <property type="entry name" value="Cold_shock_A"/>
    <property type="match status" value="1"/>
</dbReference>
<evidence type="ECO:0000256" key="2">
    <source>
        <dbReference type="ARBA" id="ARBA00022490"/>
    </source>
</evidence>
<keyword evidence="2" id="KW-0963">Cytoplasm</keyword>
<evidence type="ECO:0000313" key="6">
    <source>
        <dbReference type="Proteomes" id="UP000198741"/>
    </source>
</evidence>
<feature type="domain" description="CSD" evidence="4">
    <location>
        <begin position="1"/>
        <end position="66"/>
    </location>
</feature>
<dbReference type="InterPro" id="IPR011129">
    <property type="entry name" value="CSD"/>
</dbReference>
<dbReference type="InterPro" id="IPR002059">
    <property type="entry name" value="CSP_DNA-bd"/>
</dbReference>
<dbReference type="GO" id="GO:0005737">
    <property type="term" value="C:cytoplasm"/>
    <property type="evidence" value="ECO:0007669"/>
    <property type="project" value="UniProtKB-SubCell"/>
</dbReference>
<dbReference type="InterPro" id="IPR050181">
    <property type="entry name" value="Cold_shock_domain"/>
</dbReference>
<evidence type="ECO:0000313" key="5">
    <source>
        <dbReference type="EMBL" id="SDO80682.1"/>
    </source>
</evidence>
<proteinExistence type="predicted"/>
<evidence type="ECO:0000256" key="1">
    <source>
        <dbReference type="ARBA" id="ARBA00004496"/>
    </source>
</evidence>
<keyword evidence="6" id="KW-1185">Reference proteome</keyword>
<dbReference type="PROSITE" id="PS51857">
    <property type="entry name" value="CSD_2"/>
    <property type="match status" value="1"/>
</dbReference>
<dbReference type="RefSeq" id="WP_090475851.1">
    <property type="nucleotide sequence ID" value="NZ_LT629710.1"/>
</dbReference>
<comment type="subcellular location">
    <subcellularLocation>
        <location evidence="1 3">Cytoplasm</location>
    </subcellularLocation>
</comment>
<dbReference type="Pfam" id="PF00313">
    <property type="entry name" value="CSD"/>
    <property type="match status" value="1"/>
</dbReference>
<evidence type="ECO:0000259" key="4">
    <source>
        <dbReference type="PROSITE" id="PS51857"/>
    </source>
</evidence>
<dbReference type="Gene3D" id="2.40.50.140">
    <property type="entry name" value="Nucleic acid-binding proteins"/>
    <property type="match status" value="1"/>
</dbReference>
<dbReference type="AlphaFoldDB" id="A0A1H0MJU0"/>
<dbReference type="SMART" id="SM00357">
    <property type="entry name" value="CSP"/>
    <property type="match status" value="1"/>
</dbReference>
<name>A0A1H0MJU0_9ACTN</name>
<organism evidence="5 6">
    <name type="scientific">Nakamurella panacisegetis</name>
    <dbReference type="NCBI Taxonomy" id="1090615"/>
    <lineage>
        <taxon>Bacteria</taxon>
        <taxon>Bacillati</taxon>
        <taxon>Actinomycetota</taxon>
        <taxon>Actinomycetes</taxon>
        <taxon>Nakamurellales</taxon>
        <taxon>Nakamurellaceae</taxon>
        <taxon>Nakamurella</taxon>
    </lineage>
</organism>
<dbReference type="Proteomes" id="UP000198741">
    <property type="component" value="Chromosome I"/>
</dbReference>
<dbReference type="FunFam" id="2.40.50.140:FF:000006">
    <property type="entry name" value="Cold shock protein CspC"/>
    <property type="match status" value="1"/>
</dbReference>
<sequence>MAQGTVKWFNAEKGFGFITPEGDGPDVFVHYSEIQSGGYRSLEENQKVTYTVTQGAKGPQATGVTAV</sequence>
<dbReference type="InterPro" id="IPR012156">
    <property type="entry name" value="Cold_shock_CspA"/>
</dbReference>
<dbReference type="PROSITE" id="PS00352">
    <property type="entry name" value="CSD_1"/>
    <property type="match status" value="1"/>
</dbReference>
<protein>
    <submittedName>
        <fullName evidence="5">Cold-shock DNA-binding protein family</fullName>
    </submittedName>
</protein>
<dbReference type="EMBL" id="LT629710">
    <property type="protein sequence ID" value="SDO80682.1"/>
    <property type="molecule type" value="Genomic_DNA"/>
</dbReference>
<dbReference type="PANTHER" id="PTHR11544">
    <property type="entry name" value="COLD SHOCK DOMAIN CONTAINING PROTEINS"/>
    <property type="match status" value="1"/>
</dbReference>
<reference evidence="5 6" key="1">
    <citation type="submission" date="2016-10" db="EMBL/GenBank/DDBJ databases">
        <authorList>
            <person name="de Groot N.N."/>
        </authorList>
    </citation>
    <scope>NUCLEOTIDE SEQUENCE [LARGE SCALE GENOMIC DNA]</scope>
    <source>
        <strain evidence="6">P4-7,KCTC 19426,CECT 7604</strain>
    </source>
</reference>
<dbReference type="GO" id="GO:0003677">
    <property type="term" value="F:DNA binding"/>
    <property type="evidence" value="ECO:0007669"/>
    <property type="project" value="UniProtKB-KW"/>
</dbReference>
<dbReference type="SUPFAM" id="SSF50249">
    <property type="entry name" value="Nucleic acid-binding proteins"/>
    <property type="match status" value="1"/>
</dbReference>
<accession>A0A1H0MJU0</accession>
<dbReference type="InterPro" id="IPR012340">
    <property type="entry name" value="NA-bd_OB-fold"/>
</dbReference>
<keyword evidence="5" id="KW-0238">DNA-binding</keyword>
<evidence type="ECO:0000256" key="3">
    <source>
        <dbReference type="RuleBase" id="RU000408"/>
    </source>
</evidence>
<dbReference type="STRING" id="1090615.SAMN04515671_2035"/>
<dbReference type="PRINTS" id="PR00050">
    <property type="entry name" value="COLDSHOCK"/>
</dbReference>
<dbReference type="OrthoDB" id="7477356at2"/>
<gene>
    <name evidence="5" type="ORF">SAMN04515671_2035</name>
</gene>